<dbReference type="AlphaFoldDB" id="A0A238H450"/>
<dbReference type="Proteomes" id="UP000198460">
    <property type="component" value="Unassembled WGS sequence"/>
</dbReference>
<proteinExistence type="predicted"/>
<name>A0A238H450_9BURK</name>
<dbReference type="EMBL" id="FXAN01000049">
    <property type="protein sequence ID" value="SMG00069.1"/>
    <property type="molecule type" value="Genomic_DNA"/>
</dbReference>
<reference evidence="1 2" key="1">
    <citation type="submission" date="2017-04" db="EMBL/GenBank/DDBJ databases">
        <authorList>
            <person name="Afonso C.L."/>
            <person name="Miller P.J."/>
            <person name="Scott M.A."/>
            <person name="Spackman E."/>
            <person name="Goraichik I."/>
            <person name="Dimitrov K.M."/>
            <person name="Suarez D.L."/>
            <person name="Swayne D.E."/>
        </authorList>
    </citation>
    <scope>NUCLEOTIDE SEQUENCE [LARGE SCALE GENOMIC DNA]</scope>
    <source>
        <strain evidence="1">LMG 28154</strain>
    </source>
</reference>
<gene>
    <name evidence="1" type="ORF">BSIN_3261</name>
</gene>
<protein>
    <submittedName>
        <fullName evidence="1">Uncharacterized protein</fullName>
    </submittedName>
</protein>
<evidence type="ECO:0000313" key="1">
    <source>
        <dbReference type="EMBL" id="SMG00069.1"/>
    </source>
</evidence>
<evidence type="ECO:0000313" key="2">
    <source>
        <dbReference type="Proteomes" id="UP000198460"/>
    </source>
</evidence>
<sequence length="75" mass="8470">MKPSIQSRQAWFYRGFRKRVAFRIEERGRCSGGIREGISSIGRRHTGSIRNGWVGVAALNPVQVRAGLSWIDPKT</sequence>
<accession>A0A238H450</accession>
<organism evidence="1 2">
    <name type="scientific">Burkholderia singularis</name>
    <dbReference type="NCBI Taxonomy" id="1503053"/>
    <lineage>
        <taxon>Bacteria</taxon>
        <taxon>Pseudomonadati</taxon>
        <taxon>Pseudomonadota</taxon>
        <taxon>Betaproteobacteria</taxon>
        <taxon>Burkholderiales</taxon>
        <taxon>Burkholderiaceae</taxon>
        <taxon>Burkholderia</taxon>
        <taxon>pseudomallei group</taxon>
    </lineage>
</organism>